<proteinExistence type="predicted"/>
<reference evidence="1 2" key="1">
    <citation type="submission" date="2022-12" db="EMBL/GenBank/DDBJ databases">
        <title>Chromosome-level genome assembly of true bugs.</title>
        <authorList>
            <person name="Ma L."/>
            <person name="Li H."/>
        </authorList>
    </citation>
    <scope>NUCLEOTIDE SEQUENCE [LARGE SCALE GENOMIC DNA]</scope>
    <source>
        <strain evidence="1">Lab_2022b</strain>
    </source>
</reference>
<evidence type="ECO:0000313" key="2">
    <source>
        <dbReference type="Proteomes" id="UP001461498"/>
    </source>
</evidence>
<name>A0AAW1D695_9HEMI</name>
<sequence>MKSRCARKVAVTMVRKEYEALLKEMNELRAVSLFLLFLHLLLQFKLERDQERTRNIKSKLTDEHLKSLLIIGTSKISPQLQTIVSGKSQLHKSH</sequence>
<dbReference type="Proteomes" id="UP001461498">
    <property type="component" value="Unassembled WGS sequence"/>
</dbReference>
<dbReference type="EMBL" id="JAPXFL010000007">
    <property type="protein sequence ID" value="KAK9503865.1"/>
    <property type="molecule type" value="Genomic_DNA"/>
</dbReference>
<accession>A0AAW1D695</accession>
<protein>
    <submittedName>
        <fullName evidence="1">Uncharacterized protein</fullName>
    </submittedName>
</protein>
<gene>
    <name evidence="1" type="ORF">O3M35_010333</name>
</gene>
<dbReference type="AlphaFoldDB" id="A0AAW1D695"/>
<keyword evidence="2" id="KW-1185">Reference proteome</keyword>
<organism evidence="1 2">
    <name type="scientific">Rhynocoris fuscipes</name>
    <dbReference type="NCBI Taxonomy" id="488301"/>
    <lineage>
        <taxon>Eukaryota</taxon>
        <taxon>Metazoa</taxon>
        <taxon>Ecdysozoa</taxon>
        <taxon>Arthropoda</taxon>
        <taxon>Hexapoda</taxon>
        <taxon>Insecta</taxon>
        <taxon>Pterygota</taxon>
        <taxon>Neoptera</taxon>
        <taxon>Paraneoptera</taxon>
        <taxon>Hemiptera</taxon>
        <taxon>Heteroptera</taxon>
        <taxon>Panheteroptera</taxon>
        <taxon>Cimicomorpha</taxon>
        <taxon>Reduviidae</taxon>
        <taxon>Harpactorinae</taxon>
        <taxon>Harpactorini</taxon>
        <taxon>Rhynocoris</taxon>
    </lineage>
</organism>
<comment type="caution">
    <text evidence="1">The sequence shown here is derived from an EMBL/GenBank/DDBJ whole genome shotgun (WGS) entry which is preliminary data.</text>
</comment>
<evidence type="ECO:0000313" key="1">
    <source>
        <dbReference type="EMBL" id="KAK9503865.1"/>
    </source>
</evidence>